<gene>
    <name evidence="1" type="ORF">NPIL_280321</name>
</gene>
<sequence>MIKSDGILGIVEDFDVLIIALQENKLNESTHLRTRGYHVLRLDRQYKGGGCLAFLVRKVKYQQIHHSLMTNSDLEMHDIRGSMGTSTLTSSLCTPS</sequence>
<evidence type="ECO:0000313" key="1">
    <source>
        <dbReference type="EMBL" id="GFU48830.1"/>
    </source>
</evidence>
<evidence type="ECO:0000313" key="2">
    <source>
        <dbReference type="Proteomes" id="UP000887013"/>
    </source>
</evidence>
<proteinExistence type="predicted"/>
<reference evidence="1" key="1">
    <citation type="submission" date="2020-08" db="EMBL/GenBank/DDBJ databases">
        <title>Multicomponent nature underlies the extraordinary mechanical properties of spider dragline silk.</title>
        <authorList>
            <person name="Kono N."/>
            <person name="Nakamura H."/>
            <person name="Mori M."/>
            <person name="Yoshida Y."/>
            <person name="Ohtoshi R."/>
            <person name="Malay A.D."/>
            <person name="Moran D.A.P."/>
            <person name="Tomita M."/>
            <person name="Numata K."/>
            <person name="Arakawa K."/>
        </authorList>
    </citation>
    <scope>NUCLEOTIDE SEQUENCE</scope>
</reference>
<dbReference type="Proteomes" id="UP000887013">
    <property type="component" value="Unassembled WGS sequence"/>
</dbReference>
<dbReference type="InterPro" id="IPR036691">
    <property type="entry name" value="Endo/exonu/phosph_ase_sf"/>
</dbReference>
<dbReference type="AlphaFoldDB" id="A0A8X6ULK9"/>
<organism evidence="1 2">
    <name type="scientific">Nephila pilipes</name>
    <name type="common">Giant wood spider</name>
    <name type="synonym">Nephila maculata</name>
    <dbReference type="NCBI Taxonomy" id="299642"/>
    <lineage>
        <taxon>Eukaryota</taxon>
        <taxon>Metazoa</taxon>
        <taxon>Ecdysozoa</taxon>
        <taxon>Arthropoda</taxon>
        <taxon>Chelicerata</taxon>
        <taxon>Arachnida</taxon>
        <taxon>Araneae</taxon>
        <taxon>Araneomorphae</taxon>
        <taxon>Entelegynae</taxon>
        <taxon>Araneoidea</taxon>
        <taxon>Nephilidae</taxon>
        <taxon>Nephila</taxon>
    </lineage>
</organism>
<keyword evidence="2" id="KW-1185">Reference proteome</keyword>
<name>A0A8X6ULK9_NEPPI</name>
<comment type="caution">
    <text evidence="1">The sequence shown here is derived from an EMBL/GenBank/DDBJ whole genome shotgun (WGS) entry which is preliminary data.</text>
</comment>
<dbReference type="EMBL" id="BMAW01037517">
    <property type="protein sequence ID" value="GFU48830.1"/>
    <property type="molecule type" value="Genomic_DNA"/>
</dbReference>
<dbReference type="Gene3D" id="3.60.10.10">
    <property type="entry name" value="Endonuclease/exonuclease/phosphatase"/>
    <property type="match status" value="1"/>
</dbReference>
<protein>
    <submittedName>
        <fullName evidence="1">Uncharacterized protein</fullName>
    </submittedName>
</protein>
<accession>A0A8X6ULK9</accession>